<dbReference type="InterPro" id="IPR036890">
    <property type="entry name" value="HATPase_C_sf"/>
</dbReference>
<dbReference type="OrthoDB" id="3473697at2"/>
<reference evidence="2" key="1">
    <citation type="submission" date="2016-10" db="EMBL/GenBank/DDBJ databases">
        <authorList>
            <person name="Varghese N."/>
            <person name="Submissions S."/>
        </authorList>
    </citation>
    <scope>NUCLEOTIDE SEQUENCE [LARGE SCALE GENOMIC DNA]</scope>
    <source>
        <strain evidence="2">PL19</strain>
    </source>
</reference>
<dbReference type="InterPro" id="IPR050267">
    <property type="entry name" value="Anti-sigma-factor_SerPK"/>
</dbReference>
<dbReference type="Proteomes" id="UP000198928">
    <property type="component" value="Unassembled WGS sequence"/>
</dbReference>
<evidence type="ECO:0000313" key="1">
    <source>
        <dbReference type="EMBL" id="SFL26220.1"/>
    </source>
</evidence>
<name>A0A1I4G9P1_9ACTN</name>
<dbReference type="PANTHER" id="PTHR35526:SF3">
    <property type="entry name" value="ANTI-SIGMA-F FACTOR RSBW"/>
    <property type="match status" value="1"/>
</dbReference>
<keyword evidence="2" id="KW-1185">Reference proteome</keyword>
<dbReference type="EMBL" id="FOSG01000015">
    <property type="protein sequence ID" value="SFL26220.1"/>
    <property type="molecule type" value="Genomic_DNA"/>
</dbReference>
<evidence type="ECO:0000313" key="2">
    <source>
        <dbReference type="Proteomes" id="UP000198928"/>
    </source>
</evidence>
<protein>
    <recommendedName>
        <fullName evidence="3">Anti-sigma regulatory factor (Ser/Thr protein kinase)</fullName>
    </recommendedName>
</protein>
<gene>
    <name evidence="1" type="ORF">SAMN05192584_115138</name>
</gene>
<proteinExistence type="predicted"/>
<sequence>MAVSRSHASAAVLREDKLDYTPFPSSVSLARRRTARLVGEWGYPGAAGDASLIVSELAGNALLHGRVLGRLFRVHLMLTASVLRIEVSDARGEQCPEPRSPADDEQFGRGLLIVDALAACWGTSPRTVGKTVWAEIGLGQTRSD</sequence>
<dbReference type="PANTHER" id="PTHR35526">
    <property type="entry name" value="ANTI-SIGMA-F FACTOR RSBW-RELATED"/>
    <property type="match status" value="1"/>
</dbReference>
<organism evidence="1 2">
    <name type="scientific">Streptomyces pini</name>
    <dbReference type="NCBI Taxonomy" id="1520580"/>
    <lineage>
        <taxon>Bacteria</taxon>
        <taxon>Bacillati</taxon>
        <taxon>Actinomycetota</taxon>
        <taxon>Actinomycetes</taxon>
        <taxon>Kitasatosporales</taxon>
        <taxon>Streptomycetaceae</taxon>
        <taxon>Streptomyces</taxon>
    </lineage>
</organism>
<dbReference type="Gene3D" id="3.30.565.10">
    <property type="entry name" value="Histidine kinase-like ATPase, C-terminal domain"/>
    <property type="match status" value="1"/>
</dbReference>
<dbReference type="AlphaFoldDB" id="A0A1I4G9P1"/>
<dbReference type="CDD" id="cd16936">
    <property type="entry name" value="HATPase_RsbW-like"/>
    <property type="match status" value="1"/>
</dbReference>
<accession>A0A1I4G9P1</accession>
<evidence type="ECO:0008006" key="3">
    <source>
        <dbReference type="Google" id="ProtNLM"/>
    </source>
</evidence>